<accession>A0A0M3HRV3</accession>
<keyword evidence="9" id="KW-0472">Membrane</keyword>
<keyword evidence="5 7" id="KW-0378">Hydrolase</keyword>
<feature type="transmembrane region" description="Helical" evidence="9">
    <location>
        <begin position="36"/>
        <end position="54"/>
    </location>
</feature>
<keyword evidence="10" id="KW-1185">Reference proteome</keyword>
<dbReference type="SUPFAM" id="SSF48208">
    <property type="entry name" value="Six-hairpin glycosidases"/>
    <property type="match status" value="1"/>
</dbReference>
<evidence type="ECO:0000313" key="11">
    <source>
        <dbReference type="WBParaSite" id="ALUE_0000510701-mRNA-1"/>
    </source>
</evidence>
<dbReference type="InterPro" id="IPR001661">
    <property type="entry name" value="Glyco_hydro_37"/>
</dbReference>
<keyword evidence="9" id="KW-1133">Transmembrane helix</keyword>
<evidence type="ECO:0000256" key="1">
    <source>
        <dbReference type="ARBA" id="ARBA00001576"/>
    </source>
</evidence>
<dbReference type="Proteomes" id="UP000036681">
    <property type="component" value="Unplaced"/>
</dbReference>
<dbReference type="InterPro" id="IPR018232">
    <property type="entry name" value="Glyco_hydro_37_CS"/>
</dbReference>
<evidence type="ECO:0000256" key="8">
    <source>
        <dbReference type="SAM" id="MobiDB-lite"/>
    </source>
</evidence>
<dbReference type="WBParaSite" id="ALUE_0000510701-mRNA-1">
    <property type="protein sequence ID" value="ALUE_0000510701-mRNA-1"/>
    <property type="gene ID" value="ALUE_0000510701"/>
</dbReference>
<keyword evidence="6 7" id="KW-0326">Glycosidase</keyword>
<evidence type="ECO:0000256" key="9">
    <source>
        <dbReference type="SAM" id="Phobius"/>
    </source>
</evidence>
<feature type="region of interest" description="Disordered" evidence="8">
    <location>
        <begin position="103"/>
        <end position="138"/>
    </location>
</feature>
<dbReference type="EC" id="3.2.1.28" evidence="3 7"/>
<dbReference type="PANTHER" id="PTHR23403:SF1">
    <property type="entry name" value="TREHALASE"/>
    <property type="match status" value="1"/>
</dbReference>
<keyword evidence="9" id="KW-0812">Transmembrane</keyword>
<dbReference type="Gene3D" id="1.50.10.10">
    <property type="match status" value="1"/>
</dbReference>
<evidence type="ECO:0000256" key="5">
    <source>
        <dbReference type="ARBA" id="ARBA00022801"/>
    </source>
</evidence>
<dbReference type="InterPro" id="IPR012341">
    <property type="entry name" value="6hp_glycosidase-like_sf"/>
</dbReference>
<evidence type="ECO:0000256" key="4">
    <source>
        <dbReference type="ARBA" id="ARBA00019905"/>
    </source>
</evidence>
<name>A0A0M3HRV3_ASCLU</name>
<reference evidence="11" key="1">
    <citation type="submission" date="2017-02" db="UniProtKB">
        <authorList>
            <consortium name="WormBaseParasite"/>
        </authorList>
    </citation>
    <scope>IDENTIFICATION</scope>
</reference>
<evidence type="ECO:0000256" key="2">
    <source>
        <dbReference type="ARBA" id="ARBA00005615"/>
    </source>
</evidence>
<dbReference type="GO" id="GO:0005993">
    <property type="term" value="P:trehalose catabolic process"/>
    <property type="evidence" value="ECO:0007669"/>
    <property type="project" value="TreeGrafter"/>
</dbReference>
<dbReference type="PRINTS" id="PR00744">
    <property type="entry name" value="GLHYDRLASE37"/>
</dbReference>
<dbReference type="Pfam" id="PF01204">
    <property type="entry name" value="Trehalase"/>
    <property type="match status" value="1"/>
</dbReference>
<protein>
    <recommendedName>
        <fullName evidence="4 7">Trehalase</fullName>
        <ecNumber evidence="3 7">3.2.1.28</ecNumber>
    </recommendedName>
    <alternativeName>
        <fullName evidence="7">Alpha-trehalose glucohydrolase</fullName>
    </alternativeName>
</protein>
<comment type="catalytic activity">
    <reaction evidence="1 7">
        <text>alpha,alpha-trehalose + H2O = alpha-D-glucose + beta-D-glucose</text>
        <dbReference type="Rhea" id="RHEA:32675"/>
        <dbReference type="ChEBI" id="CHEBI:15377"/>
        <dbReference type="ChEBI" id="CHEBI:15903"/>
        <dbReference type="ChEBI" id="CHEBI:16551"/>
        <dbReference type="ChEBI" id="CHEBI:17925"/>
        <dbReference type="EC" id="3.2.1.28"/>
    </reaction>
</comment>
<sequence>MEGARCVVVKISAERSSSCGSFKEEPMSAFRSKKKLLLISTTFIIALILTVYFLRKSLPTNMFLWTSLLTSLKPYISNSSNAAPGVGVFQTAYEQSQRIASVIQPQGNQTPTSTPPTPTPAPAPAPVPPPTPGTNSRNRSEQYIMTIPDQEDVLSSAIEKPQFACDETNAPNYMIYCQGDLLHAVMMLNIFKDSKTFVDKPLKRDPEVVAAEFKAQFPSTITSNDREAVREFVNANFHEEGHELEECELADWQKEPEQLLSIEDPDLRQFALQVNLIWKKLCRTIKKEVVEHPRQHSLIYVPNEFVVPGGRFREFYYWDTYWVIKGLLASGMHQTCKKMILNFHYLVDTIGFIPNGGRVYYLRRSQPPMFIPMIYEYHMATEDDEFLLSMLNSMEKEFSFWKNQRMINVTKNGKSYAVFRYRADSNVPRPESYREDYQTAERVDRQKKRKLWRDIASAAESGWDFSSRWFANRKTMDTIETSDIAPVDLNAIMYWNMKILAHLHGALGNVERRDELNRERSRFVDTFEAVFFDDREGAWFDLNIRTGERDDDAYPSLAVPLFTECYSSLNNHMMVDVLETLQRKGLLQFPGGVPTSLMKGTNQQWDYPNGWAPINHMIIEGLRKSNHPIMQQKAFEIASKWINRNYQVYQKDKKMWEKYDVAKGYVRAAKGGEYENQAGFGWTNGVILDLMVTYSKRVTVISSERQTPRQPSSSSDAHAAAAAEIADLTLGKLMQRSAVRALSSFLKCHG</sequence>
<feature type="compositionally biased region" description="Pro residues" evidence="8">
    <location>
        <begin position="113"/>
        <end position="132"/>
    </location>
</feature>
<dbReference type="AlphaFoldDB" id="A0A0M3HRV3"/>
<evidence type="ECO:0000256" key="7">
    <source>
        <dbReference type="RuleBase" id="RU361180"/>
    </source>
</evidence>
<dbReference type="PROSITE" id="PS00927">
    <property type="entry name" value="TREHALASE_1"/>
    <property type="match status" value="1"/>
</dbReference>
<evidence type="ECO:0000256" key="3">
    <source>
        <dbReference type="ARBA" id="ARBA00012757"/>
    </source>
</evidence>
<dbReference type="GO" id="GO:0004555">
    <property type="term" value="F:alpha,alpha-trehalase activity"/>
    <property type="evidence" value="ECO:0007669"/>
    <property type="project" value="UniProtKB-EC"/>
</dbReference>
<comment type="similarity">
    <text evidence="2 7">Belongs to the glycosyl hydrolase 37 family.</text>
</comment>
<evidence type="ECO:0000256" key="6">
    <source>
        <dbReference type="ARBA" id="ARBA00023295"/>
    </source>
</evidence>
<dbReference type="PANTHER" id="PTHR23403">
    <property type="entry name" value="TREHALASE"/>
    <property type="match status" value="1"/>
</dbReference>
<proteinExistence type="inferred from homology"/>
<evidence type="ECO:0000313" key="10">
    <source>
        <dbReference type="Proteomes" id="UP000036681"/>
    </source>
</evidence>
<dbReference type="PROSITE" id="PS00928">
    <property type="entry name" value="TREHALASE_2"/>
    <property type="match status" value="1"/>
</dbReference>
<organism evidence="10 11">
    <name type="scientific">Ascaris lumbricoides</name>
    <name type="common">Giant roundworm</name>
    <dbReference type="NCBI Taxonomy" id="6252"/>
    <lineage>
        <taxon>Eukaryota</taxon>
        <taxon>Metazoa</taxon>
        <taxon>Ecdysozoa</taxon>
        <taxon>Nematoda</taxon>
        <taxon>Chromadorea</taxon>
        <taxon>Rhabditida</taxon>
        <taxon>Spirurina</taxon>
        <taxon>Ascaridomorpha</taxon>
        <taxon>Ascaridoidea</taxon>
        <taxon>Ascarididae</taxon>
        <taxon>Ascaris</taxon>
    </lineage>
</organism>
<dbReference type="InterPro" id="IPR008928">
    <property type="entry name" value="6-hairpin_glycosidase_sf"/>
</dbReference>